<dbReference type="InterPro" id="IPR046358">
    <property type="entry name" value="Flagellin_C"/>
</dbReference>
<dbReference type="Pfam" id="PF00700">
    <property type="entry name" value="Flagellin_C"/>
    <property type="match status" value="1"/>
</dbReference>
<organism evidence="2 3">
    <name type="scientific">Sphingomonas changnyeongensis</name>
    <dbReference type="NCBI Taxonomy" id="2698679"/>
    <lineage>
        <taxon>Bacteria</taxon>
        <taxon>Pseudomonadati</taxon>
        <taxon>Pseudomonadota</taxon>
        <taxon>Alphaproteobacteria</taxon>
        <taxon>Sphingomonadales</taxon>
        <taxon>Sphingomonadaceae</taxon>
        <taxon>Sphingomonas</taxon>
    </lineage>
</organism>
<keyword evidence="3" id="KW-1185">Reference proteome</keyword>
<dbReference type="Gene3D" id="1.20.1330.10">
    <property type="entry name" value="f41 fragment of flagellin, N-terminal domain"/>
    <property type="match status" value="1"/>
</dbReference>
<reference evidence="2 3" key="1">
    <citation type="submission" date="2020-01" db="EMBL/GenBank/DDBJ databases">
        <title>Sphingomonas sp. C33 whole genome sequece.</title>
        <authorList>
            <person name="Park C."/>
        </authorList>
    </citation>
    <scope>NUCLEOTIDE SEQUENCE [LARGE SCALE GENOMIC DNA]</scope>
    <source>
        <strain evidence="2 3">C33</strain>
    </source>
</reference>
<dbReference type="KEGG" id="schy:GVO57_03995"/>
<dbReference type="AlphaFoldDB" id="A0A7Z2NXV5"/>
<accession>A0A7Z2NXV5</accession>
<evidence type="ECO:0000259" key="1">
    <source>
        <dbReference type="Pfam" id="PF00700"/>
    </source>
</evidence>
<dbReference type="SUPFAM" id="SSF64518">
    <property type="entry name" value="Phase 1 flagellin"/>
    <property type="match status" value="1"/>
</dbReference>
<gene>
    <name evidence="2" type="ORF">GVO57_03995</name>
</gene>
<evidence type="ECO:0000313" key="2">
    <source>
        <dbReference type="EMBL" id="QHL91777.1"/>
    </source>
</evidence>
<evidence type="ECO:0000313" key="3">
    <source>
        <dbReference type="Proteomes" id="UP000464468"/>
    </source>
</evidence>
<proteinExistence type="predicted"/>
<dbReference type="EMBL" id="CP047895">
    <property type="protein sequence ID" value="QHL91777.1"/>
    <property type="molecule type" value="Genomic_DNA"/>
</dbReference>
<name>A0A7Z2NXV5_9SPHN</name>
<feature type="domain" description="Flagellin C-terminal" evidence="1">
    <location>
        <begin position="11"/>
        <end position="92"/>
    </location>
</feature>
<sequence>MRARIDAGLEGLGAADRQIAGARASVGARGARAELERERLTRARIDTDVLRGTLEGVDVQAAIIDLQKTMVTLQAAQASFTRLSQLSLFDLLR</sequence>
<dbReference type="Proteomes" id="UP000464468">
    <property type="component" value="Chromosome"/>
</dbReference>
<protein>
    <recommendedName>
        <fullName evidence="1">Flagellin C-terminal domain-containing protein</fullName>
    </recommendedName>
</protein>